<evidence type="ECO:0000259" key="2">
    <source>
        <dbReference type="Pfam" id="PF03067"/>
    </source>
</evidence>
<comment type="caution">
    <text evidence="3">The sequence shown here is derived from an EMBL/GenBank/DDBJ whole genome shotgun (WGS) entry which is preliminary data.</text>
</comment>
<sequence length="217" mass="23976">MSGLCQIVLLMCALAASQLQLVQGHGMVLDPVNRSSAWRKGFKVPPNYEDSENFCGGLQVQHHMNGGKCGVCGDNYALAQPRPNENGGKYGRGVIVRSYTEGQEIAVKVKVEANHKGYFEFSLCPLSDGKQLESEECFDAHPLKLADGSSRHRLSGTPFQYEVDLKLKLPEGLKCDHCVLRWYWITANNWGTCADGSEALGCGPHEHYRTCSDIRID</sequence>
<dbReference type="Proteomes" id="UP001627154">
    <property type="component" value="Unassembled WGS sequence"/>
</dbReference>
<evidence type="ECO:0000256" key="1">
    <source>
        <dbReference type="SAM" id="SignalP"/>
    </source>
</evidence>
<evidence type="ECO:0000313" key="3">
    <source>
        <dbReference type="EMBL" id="KAL3383435.1"/>
    </source>
</evidence>
<keyword evidence="1" id="KW-0732">Signal</keyword>
<dbReference type="InterPro" id="IPR004302">
    <property type="entry name" value="Cellulose/chitin-bd_N"/>
</dbReference>
<dbReference type="EMBL" id="JBJJXI010000196">
    <property type="protein sequence ID" value="KAL3383435.1"/>
    <property type="molecule type" value="Genomic_DNA"/>
</dbReference>
<dbReference type="PANTHER" id="PTHR21113:SF14">
    <property type="entry name" value="LP24064P"/>
    <property type="match status" value="1"/>
</dbReference>
<dbReference type="Pfam" id="PF03067">
    <property type="entry name" value="LPMO_10"/>
    <property type="match status" value="1"/>
</dbReference>
<feature type="domain" description="Chitin-binding type-4" evidence="2">
    <location>
        <begin position="25"/>
        <end position="214"/>
    </location>
</feature>
<dbReference type="PANTHER" id="PTHR21113">
    <property type="entry name" value="AGAP001705-PA"/>
    <property type="match status" value="1"/>
</dbReference>
<proteinExistence type="predicted"/>
<protein>
    <recommendedName>
        <fullName evidence="2">Chitin-binding type-4 domain-containing protein</fullName>
    </recommendedName>
</protein>
<feature type="chain" id="PRO_5044794135" description="Chitin-binding type-4 domain-containing protein" evidence="1">
    <location>
        <begin position="25"/>
        <end position="217"/>
    </location>
</feature>
<feature type="signal peptide" evidence="1">
    <location>
        <begin position="1"/>
        <end position="24"/>
    </location>
</feature>
<accession>A0ABD2VRI7</accession>
<organism evidence="3 4">
    <name type="scientific">Trichogramma kaykai</name>
    <dbReference type="NCBI Taxonomy" id="54128"/>
    <lineage>
        <taxon>Eukaryota</taxon>
        <taxon>Metazoa</taxon>
        <taxon>Ecdysozoa</taxon>
        <taxon>Arthropoda</taxon>
        <taxon>Hexapoda</taxon>
        <taxon>Insecta</taxon>
        <taxon>Pterygota</taxon>
        <taxon>Neoptera</taxon>
        <taxon>Endopterygota</taxon>
        <taxon>Hymenoptera</taxon>
        <taxon>Apocrita</taxon>
        <taxon>Proctotrupomorpha</taxon>
        <taxon>Chalcidoidea</taxon>
        <taxon>Trichogrammatidae</taxon>
        <taxon>Trichogramma</taxon>
    </lineage>
</organism>
<name>A0ABD2VRI7_9HYME</name>
<reference evidence="3 4" key="1">
    <citation type="journal article" date="2024" name="bioRxiv">
        <title>A reference genome for Trichogramma kaykai: A tiny desert-dwelling parasitoid wasp with competing sex-ratio distorters.</title>
        <authorList>
            <person name="Culotta J."/>
            <person name="Lindsey A.R."/>
        </authorList>
    </citation>
    <scope>NUCLEOTIDE SEQUENCE [LARGE SCALE GENOMIC DNA]</scope>
    <source>
        <strain evidence="3 4">KSX58</strain>
    </source>
</reference>
<dbReference type="AlphaFoldDB" id="A0ABD2VRI7"/>
<evidence type="ECO:0000313" key="4">
    <source>
        <dbReference type="Proteomes" id="UP001627154"/>
    </source>
</evidence>
<gene>
    <name evidence="3" type="ORF">TKK_020624</name>
</gene>
<keyword evidence="4" id="KW-1185">Reference proteome</keyword>